<name>A0AB39V763_9FUSO</name>
<protein>
    <submittedName>
        <fullName evidence="2">Hemagglutinin repeat-containing protein</fullName>
    </submittedName>
</protein>
<dbReference type="InterPro" id="IPR025157">
    <property type="entry name" value="Hemagglutinin_rpt"/>
</dbReference>
<dbReference type="KEGG" id="lala:AB8B28_11975"/>
<dbReference type="EMBL" id="CP165648">
    <property type="protein sequence ID" value="XDU63490.1"/>
    <property type="molecule type" value="Genomic_DNA"/>
</dbReference>
<organism evidence="2">
    <name type="scientific">Leptotrichia alba</name>
    <dbReference type="NCBI Taxonomy" id="3239304"/>
    <lineage>
        <taxon>Bacteria</taxon>
        <taxon>Fusobacteriati</taxon>
        <taxon>Fusobacteriota</taxon>
        <taxon>Fusobacteriia</taxon>
        <taxon>Fusobacteriales</taxon>
        <taxon>Leptotrichiaceae</taxon>
        <taxon>Leptotrichia</taxon>
    </lineage>
</organism>
<proteinExistence type="predicted"/>
<geneLocation type="plasmid" evidence="2">
    <name>unnamed1</name>
</geneLocation>
<dbReference type="AlphaFoldDB" id="A0AB39V763"/>
<keyword evidence="2" id="KW-0614">Plasmid</keyword>
<evidence type="ECO:0000313" key="1">
    <source>
        <dbReference type="EMBL" id="XDU63468.1"/>
    </source>
</evidence>
<dbReference type="EMBL" id="CP165648">
    <property type="protein sequence ID" value="XDU63468.1"/>
    <property type="molecule type" value="Genomic_DNA"/>
</dbReference>
<dbReference type="Pfam" id="PF13332">
    <property type="entry name" value="Fil_haemagg_2"/>
    <property type="match status" value="1"/>
</dbReference>
<sequence length="371" mass="39945">MNFNNLNDTFNSLAKVYLLRPENLKHLGIKDLRKMKLVKEAWGAGKVVAHLDDVVDFTGDLLSGKSLFESIEGNEKTLNRINLLGSGLQGGSGKAGIYLKASMNASENRGSNETIERTSLTAGGNINLKGDDSITIRGTDIKGFNDINIETKNLDIQASKSSMNSKNASFGLSGEINVLDPSLSLSGNISRGKTEGYTYNNTTIDAGNKLHINIENGAIKGANISGNDVDVNVKGNLEIASLQDYEKTSQRSVGGTVGNVTGNARSYSGQIGIINGTKNWVGEQTSIIGKNSIKVDVGNKLTLTGSKISNEENGVDKGNLLVKAKKIEVSDTISNDDLHRFGTNVTFNERAEGDRTEFVLRKKEKLMKLMI</sequence>
<dbReference type="RefSeq" id="WP_369717581.1">
    <property type="nucleotide sequence ID" value="NZ_CP165648.1"/>
</dbReference>
<dbReference type="GO" id="GO:0003824">
    <property type="term" value="F:catalytic activity"/>
    <property type="evidence" value="ECO:0007669"/>
    <property type="project" value="UniProtKB-ARBA"/>
</dbReference>
<dbReference type="KEGG" id="lala:AB8B28_12070"/>
<evidence type="ECO:0000313" key="2">
    <source>
        <dbReference type="EMBL" id="XDU63490.1"/>
    </source>
</evidence>
<gene>
    <name evidence="2" type="ORF">AB8B28_11975</name>
    <name evidence="1" type="ORF">AB8B28_12070</name>
</gene>
<accession>A0AB39V763</accession>
<reference evidence="2" key="1">
    <citation type="submission" date="2024-07" db="EMBL/GenBank/DDBJ databases">
        <authorList>
            <person name="Li X.-J."/>
            <person name="Wang X."/>
        </authorList>
    </citation>
    <scope>NUCLEOTIDE SEQUENCE</scope>
    <source>
        <strain evidence="2">HSP-536</strain>
        <plasmid evidence="2">unnamed1</plasmid>
    </source>
</reference>